<feature type="transmembrane region" description="Helical" evidence="8">
    <location>
        <begin position="248"/>
        <end position="266"/>
    </location>
</feature>
<dbReference type="OrthoDB" id="3178064at2"/>
<dbReference type="GO" id="GO:0006465">
    <property type="term" value="P:signal peptide processing"/>
    <property type="evidence" value="ECO:0007669"/>
    <property type="project" value="UniProtKB-UniRule"/>
</dbReference>
<reference evidence="10 11" key="1">
    <citation type="submission" date="2020-07" db="EMBL/GenBank/DDBJ databases">
        <title>Sequencing the genomes of 1000 actinobacteria strains.</title>
        <authorList>
            <person name="Klenk H.-P."/>
        </authorList>
    </citation>
    <scope>NUCLEOTIDE SEQUENCE [LARGE SCALE GENOMIC DNA]</scope>
    <source>
        <strain evidence="10 11">DSM 19970</strain>
    </source>
</reference>
<evidence type="ECO:0000256" key="8">
    <source>
        <dbReference type="SAM" id="Phobius"/>
    </source>
</evidence>
<keyword evidence="11" id="KW-1185">Reference proteome</keyword>
<gene>
    <name evidence="10" type="ORF">BKA03_000674</name>
</gene>
<keyword evidence="3 8" id="KW-0812">Transmembrane</keyword>
<name>A0A7Y9ZAJ7_9MICO</name>
<keyword evidence="2" id="KW-0645">Protease</keyword>
<feature type="compositionally biased region" description="Basic and acidic residues" evidence="7">
    <location>
        <begin position="169"/>
        <end position="189"/>
    </location>
</feature>
<feature type="domain" description="Peptidase S24/S26A/S26B/S26C" evidence="9">
    <location>
        <begin position="43"/>
        <end position="120"/>
    </location>
</feature>
<evidence type="ECO:0000313" key="10">
    <source>
        <dbReference type="EMBL" id="NYI40555.1"/>
    </source>
</evidence>
<feature type="region of interest" description="Disordered" evidence="7">
    <location>
        <begin position="169"/>
        <end position="192"/>
    </location>
</feature>
<keyword evidence="5 8" id="KW-0472">Membrane</keyword>
<dbReference type="Gene3D" id="2.10.109.10">
    <property type="entry name" value="Umud Fragment, subunit A"/>
    <property type="match status" value="1"/>
</dbReference>
<dbReference type="EC" id="3.4.21.89" evidence="6"/>
<evidence type="ECO:0000256" key="5">
    <source>
        <dbReference type="ARBA" id="ARBA00023136"/>
    </source>
</evidence>
<sequence length="534" mass="56773">MEIRRFIDTGEWTTRRYLSLLGSVLIWAIVAIDGWYMWPTQLGGDTSFVVVSGHSMEPTYFTGDLVIARKMTPSVGDVIVYAPASLGGSQIVHRIIGGNATDGWKMQGDNNNFVDPFTPKGSEVKGVVLVHYAKFGRVTILLLNPMVWAFVLLAAMVLLLWFTGDDCEERHDDDENKGNGKGEGEGDPEREAEEELDLIDRVVEGTEAAVARMVASGVEAGAAALSVLTRPSPAPRHAATAPRHRAPALLRGSAIVALLGLLTIYGSSTASASQLIVKTGDQVSVMTVEKCVTHTLTATTATQTTGNHYAAVEIGNIDPACQDLSITVNLYQANGTPITTGSGTVTGTSTKVPVVGTYQRQKVGTVIVKINGWLFVAAWGEASTTPPFPSVGNCDGVLISTGQLLTGNKCALTWNSSVGTAGTSSGRINAIGVFVKTEFADYDYTTQGATTWRFTLDLTGLPNLNWIGGLSSGYYIYSHTSGNDNIVLAPGETCLNPASVTFQEANPSSDGTSSFVLSTTYLPGWDQWLICPTS</sequence>
<evidence type="ECO:0000256" key="7">
    <source>
        <dbReference type="SAM" id="MobiDB-lite"/>
    </source>
</evidence>
<comment type="subcellular location">
    <subcellularLocation>
        <location evidence="1">Membrane</location>
    </subcellularLocation>
</comment>
<keyword evidence="2" id="KW-0378">Hydrolase</keyword>
<dbReference type="GO" id="GO:0004252">
    <property type="term" value="F:serine-type endopeptidase activity"/>
    <property type="evidence" value="ECO:0007669"/>
    <property type="project" value="UniProtKB-UniRule"/>
</dbReference>
<dbReference type="EMBL" id="JACBZO010000001">
    <property type="protein sequence ID" value="NYI40555.1"/>
    <property type="molecule type" value="Genomic_DNA"/>
</dbReference>
<dbReference type="Pfam" id="PF00717">
    <property type="entry name" value="Peptidase_S24"/>
    <property type="match status" value="1"/>
</dbReference>
<protein>
    <recommendedName>
        <fullName evidence="6">Signal peptidase I</fullName>
        <ecNumber evidence="6">3.4.21.89</ecNumber>
    </recommendedName>
</protein>
<dbReference type="RefSeq" id="WP_062074659.1">
    <property type="nucleotide sequence ID" value="NZ_BBRC01000003.1"/>
</dbReference>
<dbReference type="Proteomes" id="UP000547973">
    <property type="component" value="Unassembled WGS sequence"/>
</dbReference>
<evidence type="ECO:0000256" key="3">
    <source>
        <dbReference type="ARBA" id="ARBA00022692"/>
    </source>
</evidence>
<evidence type="ECO:0000256" key="6">
    <source>
        <dbReference type="NCBIfam" id="TIGR02228"/>
    </source>
</evidence>
<comment type="caution">
    <text evidence="10">The sequence shown here is derived from an EMBL/GenBank/DDBJ whole genome shotgun (WGS) entry which is preliminary data.</text>
</comment>
<evidence type="ECO:0000313" key="11">
    <source>
        <dbReference type="Proteomes" id="UP000547973"/>
    </source>
</evidence>
<dbReference type="InterPro" id="IPR001733">
    <property type="entry name" value="Peptidase_S26B"/>
</dbReference>
<dbReference type="AlphaFoldDB" id="A0A7Y9ZAJ7"/>
<accession>A0A7Y9ZAJ7</accession>
<evidence type="ECO:0000256" key="2">
    <source>
        <dbReference type="ARBA" id="ARBA00022670"/>
    </source>
</evidence>
<dbReference type="CDD" id="cd06462">
    <property type="entry name" value="Peptidase_S24_S26"/>
    <property type="match status" value="1"/>
</dbReference>
<proteinExistence type="predicted"/>
<feature type="transmembrane region" description="Helical" evidence="8">
    <location>
        <begin position="20"/>
        <end position="38"/>
    </location>
</feature>
<evidence type="ECO:0000256" key="4">
    <source>
        <dbReference type="ARBA" id="ARBA00022989"/>
    </source>
</evidence>
<keyword evidence="4 8" id="KW-1133">Transmembrane helix</keyword>
<dbReference type="NCBIfam" id="TIGR02228">
    <property type="entry name" value="sigpep_I_arch"/>
    <property type="match status" value="1"/>
</dbReference>
<feature type="transmembrane region" description="Helical" evidence="8">
    <location>
        <begin position="138"/>
        <end position="162"/>
    </location>
</feature>
<dbReference type="GO" id="GO:0009003">
    <property type="term" value="F:signal peptidase activity"/>
    <property type="evidence" value="ECO:0007669"/>
    <property type="project" value="UniProtKB-EC"/>
</dbReference>
<evidence type="ECO:0000256" key="1">
    <source>
        <dbReference type="ARBA" id="ARBA00004370"/>
    </source>
</evidence>
<dbReference type="InterPro" id="IPR036286">
    <property type="entry name" value="LexA/Signal_pep-like_sf"/>
</dbReference>
<dbReference type="SUPFAM" id="SSF51306">
    <property type="entry name" value="LexA/Signal peptidase"/>
    <property type="match status" value="1"/>
</dbReference>
<dbReference type="GO" id="GO:0016020">
    <property type="term" value="C:membrane"/>
    <property type="evidence" value="ECO:0007669"/>
    <property type="project" value="UniProtKB-SubCell"/>
</dbReference>
<organism evidence="10 11">
    <name type="scientific">Demequina lutea</name>
    <dbReference type="NCBI Taxonomy" id="431489"/>
    <lineage>
        <taxon>Bacteria</taxon>
        <taxon>Bacillati</taxon>
        <taxon>Actinomycetota</taxon>
        <taxon>Actinomycetes</taxon>
        <taxon>Micrococcales</taxon>
        <taxon>Demequinaceae</taxon>
        <taxon>Demequina</taxon>
    </lineage>
</organism>
<evidence type="ECO:0000259" key="9">
    <source>
        <dbReference type="Pfam" id="PF00717"/>
    </source>
</evidence>
<dbReference type="InterPro" id="IPR015927">
    <property type="entry name" value="Peptidase_S24_S26A/B/C"/>
</dbReference>